<evidence type="ECO:0000313" key="5">
    <source>
        <dbReference type="Proteomes" id="UP000682877"/>
    </source>
</evidence>
<protein>
    <recommendedName>
        <fullName evidence="6">BED-type domain-containing protein</fullName>
    </recommendedName>
</protein>
<reference evidence="4" key="1">
    <citation type="submission" date="2021-01" db="EMBL/GenBank/DDBJ databases">
        <authorList>
            <person name="Bezrukov I."/>
        </authorList>
    </citation>
    <scope>NUCLEOTIDE SEQUENCE</scope>
</reference>
<dbReference type="InterPro" id="IPR007021">
    <property type="entry name" value="DUF659"/>
</dbReference>
<gene>
    <name evidence="4" type="ORF">AARE701A_LOCUS19752</name>
</gene>
<dbReference type="InterPro" id="IPR008906">
    <property type="entry name" value="HATC_C_dom"/>
</dbReference>
<evidence type="ECO:0008006" key="6">
    <source>
        <dbReference type="Google" id="ProtNLM"/>
    </source>
</evidence>
<feature type="domain" description="HAT C-terminal dimerisation" evidence="3">
    <location>
        <begin position="602"/>
        <end position="669"/>
    </location>
</feature>
<evidence type="ECO:0000313" key="4">
    <source>
        <dbReference type="EMBL" id="CAE6201061.1"/>
    </source>
</evidence>
<evidence type="ECO:0000259" key="2">
    <source>
        <dbReference type="Pfam" id="PF04937"/>
    </source>
</evidence>
<sequence length="737" mass="84395">MNTSTSEDSSQRSEENINTDDPSNVDEKAPLWIYVNKIEKLAGGGSWRFKCKFCKTIYVGSHSRVVTHLVQEGIKGIKGCSKVTSQQRANMKKLVEDCKERIKRAAPKPVPLPSSSRNAASSSLDYDMSYRDHVVSGFDPKKIKGMGTPLEKSFKNEAREQCDGEVARMFYTGDLSFNLARNPHYQKSYTRASYLPGYVPPGYNSLRTTLLQKERKNLDMHLLPLKNTWKQKGVSVCSDGWSDPQRRLIFNLIAANESGPMMLRAINSQGETKTGEMIADLIIECIKEIGHENVVQVVTDNASNCVKAGSLISTKFPTIFWTPCVVHTLNLALKNICSPLQTTRNNEDVYEACYWIKSLSEDVIWIKNFIMNHGMRLVMFTEHCDLKLLTIASTRFASTVVMFKRFKKINTGLQQMVISPKWDDYKEDDVAKASAVKKKILDEMFWDELEYALTFTLPIYNVIRAADTDRPSLHLVYDWWESMIQNVKKAIFRKERKEFDDYSVFWNAVQSILTSRWSKSNTPLHCMAHSLNPTYYSSEWLGEETIRKAPHQDLEVTRKRKNCIMRYFPDQDERREVNVEYSNFSLCLEDFGSVDAMHDRFILEPLKWWAVHGASAPKLQALAFKLLGQPSSSSCCERNLSTYKFIHSATRNKIAPQRAEDLVFVHTNLRLLSRRSSTYKDGPNHMWDVGGDQFDSLDEINLGRLEFEDLSLDEPEMESVVFANGDENEKEDDGPNL</sequence>
<dbReference type="InterPro" id="IPR012337">
    <property type="entry name" value="RNaseH-like_sf"/>
</dbReference>
<organism evidence="4 5">
    <name type="scientific">Arabidopsis arenosa</name>
    <name type="common">Sand rock-cress</name>
    <name type="synonym">Cardaminopsis arenosa</name>
    <dbReference type="NCBI Taxonomy" id="38785"/>
    <lineage>
        <taxon>Eukaryota</taxon>
        <taxon>Viridiplantae</taxon>
        <taxon>Streptophyta</taxon>
        <taxon>Embryophyta</taxon>
        <taxon>Tracheophyta</taxon>
        <taxon>Spermatophyta</taxon>
        <taxon>Magnoliopsida</taxon>
        <taxon>eudicotyledons</taxon>
        <taxon>Gunneridae</taxon>
        <taxon>Pentapetalae</taxon>
        <taxon>rosids</taxon>
        <taxon>malvids</taxon>
        <taxon>Brassicales</taxon>
        <taxon>Brassicaceae</taxon>
        <taxon>Camelineae</taxon>
        <taxon>Arabidopsis</taxon>
    </lineage>
</organism>
<feature type="region of interest" description="Disordered" evidence="1">
    <location>
        <begin position="1"/>
        <end position="24"/>
    </location>
</feature>
<dbReference type="PANTHER" id="PTHR32166">
    <property type="entry name" value="OSJNBA0013A04.12 PROTEIN"/>
    <property type="match status" value="1"/>
</dbReference>
<accession>A0A8S2AYE2</accession>
<name>A0A8S2AYE2_ARAAE</name>
<keyword evidence="5" id="KW-1185">Reference proteome</keyword>
<dbReference type="GO" id="GO:0046983">
    <property type="term" value="F:protein dimerization activity"/>
    <property type="evidence" value="ECO:0007669"/>
    <property type="project" value="InterPro"/>
</dbReference>
<dbReference type="Pfam" id="PF04937">
    <property type="entry name" value="DUF659"/>
    <property type="match status" value="1"/>
</dbReference>
<dbReference type="SUPFAM" id="SSF53098">
    <property type="entry name" value="Ribonuclease H-like"/>
    <property type="match status" value="1"/>
</dbReference>
<evidence type="ECO:0000259" key="3">
    <source>
        <dbReference type="Pfam" id="PF05699"/>
    </source>
</evidence>
<dbReference type="EMBL" id="LR999457">
    <property type="protein sequence ID" value="CAE6201061.1"/>
    <property type="molecule type" value="Genomic_DNA"/>
</dbReference>
<dbReference type="AlphaFoldDB" id="A0A8S2AYE2"/>
<dbReference type="Proteomes" id="UP000682877">
    <property type="component" value="Chromosome 7"/>
</dbReference>
<dbReference type="PANTHER" id="PTHR32166:SF81">
    <property type="entry name" value="OS06G0658400 PROTEIN"/>
    <property type="match status" value="1"/>
</dbReference>
<proteinExistence type="predicted"/>
<feature type="domain" description="DUF659" evidence="2">
    <location>
        <begin position="201"/>
        <end position="359"/>
    </location>
</feature>
<dbReference type="Pfam" id="PF05699">
    <property type="entry name" value="Dimer_Tnp_hAT"/>
    <property type="match status" value="1"/>
</dbReference>
<evidence type="ECO:0000256" key="1">
    <source>
        <dbReference type="SAM" id="MobiDB-lite"/>
    </source>
</evidence>